<dbReference type="Proteomes" id="UP000824112">
    <property type="component" value="Unassembled WGS sequence"/>
</dbReference>
<feature type="transmembrane region" description="Helical" evidence="1">
    <location>
        <begin position="132"/>
        <end position="152"/>
    </location>
</feature>
<reference evidence="2" key="2">
    <citation type="journal article" date="2021" name="PeerJ">
        <title>Extensive microbial diversity within the chicken gut microbiome revealed by metagenomics and culture.</title>
        <authorList>
            <person name="Gilroy R."/>
            <person name="Ravi A."/>
            <person name="Getino M."/>
            <person name="Pursley I."/>
            <person name="Horton D.L."/>
            <person name="Alikhan N.F."/>
            <person name="Baker D."/>
            <person name="Gharbi K."/>
            <person name="Hall N."/>
            <person name="Watson M."/>
            <person name="Adriaenssens E.M."/>
            <person name="Foster-Nyarko E."/>
            <person name="Jarju S."/>
            <person name="Secka A."/>
            <person name="Antonio M."/>
            <person name="Oren A."/>
            <person name="Chaudhuri R.R."/>
            <person name="La Ragione R."/>
            <person name="Hildebrand F."/>
            <person name="Pallen M.J."/>
        </authorList>
    </citation>
    <scope>NUCLEOTIDE SEQUENCE</scope>
    <source>
        <strain evidence="2">CHK158-818</strain>
    </source>
</reference>
<protein>
    <submittedName>
        <fullName evidence="2">Uncharacterized protein</fullName>
    </submittedName>
</protein>
<reference evidence="2" key="1">
    <citation type="submission" date="2020-10" db="EMBL/GenBank/DDBJ databases">
        <authorList>
            <person name="Gilroy R."/>
        </authorList>
    </citation>
    <scope>NUCLEOTIDE SEQUENCE</scope>
    <source>
        <strain evidence="2">CHK158-818</strain>
    </source>
</reference>
<organism evidence="2 3">
    <name type="scientific">Candidatus Gallibacteroides avistercoris</name>
    <dbReference type="NCBI Taxonomy" id="2840833"/>
    <lineage>
        <taxon>Bacteria</taxon>
        <taxon>Pseudomonadati</taxon>
        <taxon>Bacteroidota</taxon>
        <taxon>Bacteroidia</taxon>
        <taxon>Bacteroidales</taxon>
        <taxon>Bacteroidaceae</taxon>
        <taxon>Bacteroidaceae incertae sedis</taxon>
        <taxon>Candidatus Gallibacteroides</taxon>
    </lineage>
</organism>
<dbReference type="AlphaFoldDB" id="A0A9D1M888"/>
<gene>
    <name evidence="2" type="ORF">IAB03_06600</name>
</gene>
<keyword evidence="1" id="KW-1133">Transmembrane helix</keyword>
<proteinExistence type="predicted"/>
<name>A0A9D1M888_9BACT</name>
<feature type="transmembrane region" description="Helical" evidence="1">
    <location>
        <begin position="60"/>
        <end position="83"/>
    </location>
</feature>
<sequence>MKNSLFLLFLPIPLIASANVVWPSLYILSQVYCWYVIVLGLVVEFFAVKFYGKASWGKSAVIVAVMNAVSALIGWILIPISGILTEILLLPFDQGTFHLSHWIVDYVFVALVNTCIEGLSMKWIFKYSFKRVFWWLFTANAVSVALSVLVPFSDLANIK</sequence>
<keyword evidence="1" id="KW-0472">Membrane</keyword>
<dbReference type="EMBL" id="DVNA01000148">
    <property type="protein sequence ID" value="HIU55457.1"/>
    <property type="molecule type" value="Genomic_DNA"/>
</dbReference>
<keyword evidence="1" id="KW-0812">Transmembrane</keyword>
<evidence type="ECO:0000313" key="2">
    <source>
        <dbReference type="EMBL" id="HIU55457.1"/>
    </source>
</evidence>
<evidence type="ECO:0000256" key="1">
    <source>
        <dbReference type="SAM" id="Phobius"/>
    </source>
</evidence>
<accession>A0A9D1M888</accession>
<comment type="caution">
    <text evidence="2">The sequence shown here is derived from an EMBL/GenBank/DDBJ whole genome shotgun (WGS) entry which is preliminary data.</text>
</comment>
<feature type="transmembrane region" description="Helical" evidence="1">
    <location>
        <begin position="103"/>
        <end position="125"/>
    </location>
</feature>
<evidence type="ECO:0000313" key="3">
    <source>
        <dbReference type="Proteomes" id="UP000824112"/>
    </source>
</evidence>
<feature type="transmembrane region" description="Helical" evidence="1">
    <location>
        <begin position="27"/>
        <end position="48"/>
    </location>
</feature>